<dbReference type="AlphaFoldDB" id="B0CWE5"/>
<evidence type="ECO:0000256" key="1">
    <source>
        <dbReference type="SAM" id="MobiDB-lite"/>
    </source>
</evidence>
<reference evidence="2 3" key="1">
    <citation type="journal article" date="2008" name="Nature">
        <title>The genome of Laccaria bicolor provides insights into mycorrhizal symbiosis.</title>
        <authorList>
            <person name="Martin F."/>
            <person name="Aerts A."/>
            <person name="Ahren D."/>
            <person name="Brun A."/>
            <person name="Danchin E.G.J."/>
            <person name="Duchaussoy F."/>
            <person name="Gibon J."/>
            <person name="Kohler A."/>
            <person name="Lindquist E."/>
            <person name="Pereda V."/>
            <person name="Salamov A."/>
            <person name="Shapiro H.J."/>
            <person name="Wuyts J."/>
            <person name="Blaudez D."/>
            <person name="Buee M."/>
            <person name="Brokstein P."/>
            <person name="Canbaeck B."/>
            <person name="Cohen D."/>
            <person name="Courty P.E."/>
            <person name="Coutinho P.M."/>
            <person name="Delaruelle C."/>
            <person name="Detter J.C."/>
            <person name="Deveau A."/>
            <person name="DiFazio S."/>
            <person name="Duplessis S."/>
            <person name="Fraissinet-Tachet L."/>
            <person name="Lucic E."/>
            <person name="Frey-Klett P."/>
            <person name="Fourrey C."/>
            <person name="Feussner I."/>
            <person name="Gay G."/>
            <person name="Grimwood J."/>
            <person name="Hoegger P.J."/>
            <person name="Jain P."/>
            <person name="Kilaru S."/>
            <person name="Labbe J."/>
            <person name="Lin Y.C."/>
            <person name="Legue V."/>
            <person name="Le Tacon F."/>
            <person name="Marmeisse R."/>
            <person name="Melayah D."/>
            <person name="Montanini B."/>
            <person name="Muratet M."/>
            <person name="Nehls U."/>
            <person name="Niculita-Hirzel H."/>
            <person name="Oudot-Le Secq M.P."/>
            <person name="Peter M."/>
            <person name="Quesneville H."/>
            <person name="Rajashekar B."/>
            <person name="Reich M."/>
            <person name="Rouhier N."/>
            <person name="Schmutz J."/>
            <person name="Yin T."/>
            <person name="Chalot M."/>
            <person name="Henrissat B."/>
            <person name="Kuees U."/>
            <person name="Lucas S."/>
            <person name="Van de Peer Y."/>
            <person name="Podila G.K."/>
            <person name="Polle A."/>
            <person name="Pukkila P.J."/>
            <person name="Richardson P.M."/>
            <person name="Rouze P."/>
            <person name="Sanders I.R."/>
            <person name="Stajich J.E."/>
            <person name="Tunlid A."/>
            <person name="Tuskan G."/>
            <person name="Grigoriev I.V."/>
        </authorList>
    </citation>
    <scope>NUCLEOTIDE SEQUENCE [LARGE SCALE GENOMIC DNA]</scope>
    <source>
        <strain evidence="3">S238N-H82 / ATCC MYA-4686</strain>
    </source>
</reference>
<feature type="compositionally biased region" description="Low complexity" evidence="1">
    <location>
        <begin position="67"/>
        <end position="80"/>
    </location>
</feature>
<organism evidence="3">
    <name type="scientific">Laccaria bicolor (strain S238N-H82 / ATCC MYA-4686)</name>
    <name type="common">Bicoloured deceiver</name>
    <name type="synonym">Laccaria laccata var. bicolor</name>
    <dbReference type="NCBI Taxonomy" id="486041"/>
    <lineage>
        <taxon>Eukaryota</taxon>
        <taxon>Fungi</taxon>
        <taxon>Dikarya</taxon>
        <taxon>Basidiomycota</taxon>
        <taxon>Agaricomycotina</taxon>
        <taxon>Agaricomycetes</taxon>
        <taxon>Agaricomycetidae</taxon>
        <taxon>Agaricales</taxon>
        <taxon>Agaricineae</taxon>
        <taxon>Hydnangiaceae</taxon>
        <taxon>Laccaria</taxon>
    </lineage>
</organism>
<feature type="region of interest" description="Disordered" evidence="1">
    <location>
        <begin position="62"/>
        <end position="121"/>
    </location>
</feature>
<accession>B0CWE5</accession>
<dbReference type="EMBL" id="DS547093">
    <property type="protein sequence ID" value="EDR13495.1"/>
    <property type="molecule type" value="Genomic_DNA"/>
</dbReference>
<dbReference type="KEGG" id="lbc:LACBIDRAFT_322469"/>
<dbReference type="Proteomes" id="UP000001194">
    <property type="component" value="Unassembled WGS sequence"/>
</dbReference>
<dbReference type="GeneID" id="6071112"/>
<proteinExistence type="predicted"/>
<feature type="compositionally biased region" description="Polar residues" evidence="1">
    <location>
        <begin position="83"/>
        <end position="94"/>
    </location>
</feature>
<sequence>MKCLEVQSQDWKKTKTELNPDCPRQEIFRTVKDHNRGPVFSLSQFRKFRDQRKTGLTGLNRKSRQCAATTPRHATTTHMTWQPPHNTMITRRPNTTTTKTTTWPQHNNNMTEDEADDDDRCGNHTANSDICHHSSSSFIQYHVANSDVATKQM</sequence>
<name>B0CWE5_LACBS</name>
<gene>
    <name evidence="2" type="ORF">LACBIDRAFT_322469</name>
</gene>
<protein>
    <submittedName>
        <fullName evidence="2">Predicted protein</fullName>
    </submittedName>
</protein>
<dbReference type="HOGENOM" id="CLU_1713568_0_0_1"/>
<keyword evidence="3" id="KW-1185">Reference proteome</keyword>
<dbReference type="RefSeq" id="XP_001875993.1">
    <property type="nucleotide sequence ID" value="XM_001875958.1"/>
</dbReference>
<evidence type="ECO:0000313" key="3">
    <source>
        <dbReference type="Proteomes" id="UP000001194"/>
    </source>
</evidence>
<evidence type="ECO:0000313" key="2">
    <source>
        <dbReference type="EMBL" id="EDR13495.1"/>
    </source>
</evidence>
<dbReference type="InParanoid" id="B0CWE5"/>